<dbReference type="SUPFAM" id="SSF57850">
    <property type="entry name" value="RING/U-box"/>
    <property type="match status" value="1"/>
</dbReference>
<organism evidence="13 14">
    <name type="scientific">Penicillium brasilianum</name>
    <dbReference type="NCBI Taxonomy" id="104259"/>
    <lineage>
        <taxon>Eukaryota</taxon>
        <taxon>Fungi</taxon>
        <taxon>Dikarya</taxon>
        <taxon>Ascomycota</taxon>
        <taxon>Pezizomycotina</taxon>
        <taxon>Eurotiomycetes</taxon>
        <taxon>Eurotiomycetidae</taxon>
        <taxon>Eurotiales</taxon>
        <taxon>Aspergillaceae</taxon>
        <taxon>Penicillium</taxon>
    </lineage>
</organism>
<keyword evidence="7" id="KW-0862">Zinc</keyword>
<evidence type="ECO:0000313" key="14">
    <source>
        <dbReference type="Proteomes" id="UP000042958"/>
    </source>
</evidence>
<protein>
    <recommendedName>
        <fullName evidence="12">RING-type domain-containing protein</fullName>
    </recommendedName>
</protein>
<dbReference type="GO" id="GO:0008270">
    <property type="term" value="F:zinc ion binding"/>
    <property type="evidence" value="ECO:0007669"/>
    <property type="project" value="UniProtKB-KW"/>
</dbReference>
<evidence type="ECO:0000256" key="11">
    <source>
        <dbReference type="SAM" id="Phobius"/>
    </source>
</evidence>
<evidence type="ECO:0000256" key="1">
    <source>
        <dbReference type="ARBA" id="ARBA00004370"/>
    </source>
</evidence>
<dbReference type="CDD" id="cd16448">
    <property type="entry name" value="RING-H2"/>
    <property type="match status" value="1"/>
</dbReference>
<dbReference type="GO" id="GO:0016567">
    <property type="term" value="P:protein ubiquitination"/>
    <property type="evidence" value="ECO:0007669"/>
    <property type="project" value="UniProtKB-UniPathway"/>
</dbReference>
<evidence type="ECO:0000256" key="2">
    <source>
        <dbReference type="ARBA" id="ARBA00004906"/>
    </source>
</evidence>
<dbReference type="PANTHER" id="PTHR46539">
    <property type="entry name" value="E3 UBIQUITIN-PROTEIN LIGASE ATL42"/>
    <property type="match status" value="1"/>
</dbReference>
<dbReference type="InterPro" id="IPR001841">
    <property type="entry name" value="Znf_RING"/>
</dbReference>
<dbReference type="OrthoDB" id="8062037at2759"/>
<gene>
    <name evidence="13" type="ORF">PMG11_08195</name>
</gene>
<name>A0A0F7TUT0_PENBI</name>
<evidence type="ECO:0000256" key="4">
    <source>
        <dbReference type="ARBA" id="ARBA00022723"/>
    </source>
</evidence>
<evidence type="ECO:0000313" key="13">
    <source>
        <dbReference type="EMBL" id="CEJ59576.1"/>
    </source>
</evidence>
<dbReference type="EMBL" id="CDHK01000007">
    <property type="protein sequence ID" value="CEJ59576.1"/>
    <property type="molecule type" value="Genomic_DNA"/>
</dbReference>
<feature type="domain" description="RING-type" evidence="12">
    <location>
        <begin position="81"/>
        <end position="161"/>
    </location>
</feature>
<keyword evidence="4" id="KW-0479">Metal-binding</keyword>
<accession>A0A0F7TUT0</accession>
<dbReference type="Proteomes" id="UP000042958">
    <property type="component" value="Unassembled WGS sequence"/>
</dbReference>
<evidence type="ECO:0000256" key="3">
    <source>
        <dbReference type="ARBA" id="ARBA00022692"/>
    </source>
</evidence>
<dbReference type="AlphaFoldDB" id="A0A0F7TUT0"/>
<evidence type="ECO:0000256" key="8">
    <source>
        <dbReference type="ARBA" id="ARBA00022989"/>
    </source>
</evidence>
<comment type="subcellular location">
    <subcellularLocation>
        <location evidence="1">Membrane</location>
    </subcellularLocation>
</comment>
<dbReference type="InterPro" id="IPR024766">
    <property type="entry name" value="Znf_RING_H2"/>
</dbReference>
<evidence type="ECO:0000256" key="9">
    <source>
        <dbReference type="ARBA" id="ARBA00023136"/>
    </source>
</evidence>
<evidence type="ECO:0000256" key="7">
    <source>
        <dbReference type="ARBA" id="ARBA00022833"/>
    </source>
</evidence>
<dbReference type="GO" id="GO:0016020">
    <property type="term" value="C:membrane"/>
    <property type="evidence" value="ECO:0007669"/>
    <property type="project" value="UniProtKB-SubCell"/>
</dbReference>
<dbReference type="UniPathway" id="UPA00143"/>
<dbReference type="Gene3D" id="3.30.40.10">
    <property type="entry name" value="Zinc/RING finger domain, C3HC4 (zinc finger)"/>
    <property type="match status" value="1"/>
</dbReference>
<keyword evidence="14" id="KW-1185">Reference proteome</keyword>
<proteinExistence type="predicted"/>
<dbReference type="PANTHER" id="PTHR46539:SF1">
    <property type="entry name" value="E3 UBIQUITIN-PROTEIN LIGASE ATL42"/>
    <property type="match status" value="1"/>
</dbReference>
<evidence type="ECO:0000256" key="10">
    <source>
        <dbReference type="PROSITE-ProRule" id="PRU00175"/>
    </source>
</evidence>
<evidence type="ECO:0000259" key="12">
    <source>
        <dbReference type="PROSITE" id="PS50089"/>
    </source>
</evidence>
<sequence length="172" mass="19519">MTGENLPQGEVIGIVIGAIVLFSVISIVPIIIMWYHRRHAAARNANEVHDLTSPMHQTSVEHWLEEQNTPRDIEQYSHEICPICLSSLSSSPYLVCPEPARLPRGQRKPPGCRSAEIPHSEVKDPRRNIGILVLNRCHHAFHTACLASWFEYRRYRCPICQASYSPTDTAQQ</sequence>
<keyword evidence="5 10" id="KW-0863">Zinc-finger</keyword>
<dbReference type="InterPro" id="IPR013083">
    <property type="entry name" value="Znf_RING/FYVE/PHD"/>
</dbReference>
<dbReference type="GO" id="GO:0051603">
    <property type="term" value="P:proteolysis involved in protein catabolic process"/>
    <property type="evidence" value="ECO:0007669"/>
    <property type="project" value="UniProtKB-ARBA"/>
</dbReference>
<keyword evidence="9 11" id="KW-0472">Membrane</keyword>
<dbReference type="STRING" id="104259.A0A0F7TUT0"/>
<feature type="transmembrane region" description="Helical" evidence="11">
    <location>
        <begin position="12"/>
        <end position="35"/>
    </location>
</feature>
<dbReference type="SMART" id="SM00184">
    <property type="entry name" value="RING"/>
    <property type="match status" value="1"/>
</dbReference>
<dbReference type="PROSITE" id="PS50089">
    <property type="entry name" value="ZF_RING_2"/>
    <property type="match status" value="1"/>
</dbReference>
<dbReference type="Pfam" id="PF12678">
    <property type="entry name" value="zf-rbx1"/>
    <property type="match status" value="1"/>
</dbReference>
<evidence type="ECO:0000256" key="6">
    <source>
        <dbReference type="ARBA" id="ARBA00022786"/>
    </source>
</evidence>
<comment type="pathway">
    <text evidence="2">Protein modification; protein ubiquitination.</text>
</comment>
<reference evidence="14" key="1">
    <citation type="journal article" date="2015" name="Genome Announc.">
        <title>Draft genome sequence of the fungus Penicillium brasilianum MG11.</title>
        <authorList>
            <person name="Horn F."/>
            <person name="Linde J."/>
            <person name="Mattern D.J."/>
            <person name="Walther G."/>
            <person name="Guthke R."/>
            <person name="Brakhage A.A."/>
            <person name="Valiante V."/>
        </authorList>
    </citation>
    <scope>NUCLEOTIDE SEQUENCE [LARGE SCALE GENOMIC DNA]</scope>
    <source>
        <strain evidence="14">MG11</strain>
    </source>
</reference>
<keyword evidence="8 11" id="KW-1133">Transmembrane helix</keyword>
<keyword evidence="3 11" id="KW-0812">Transmembrane</keyword>
<evidence type="ECO:0000256" key="5">
    <source>
        <dbReference type="ARBA" id="ARBA00022771"/>
    </source>
</evidence>
<keyword evidence="6" id="KW-0833">Ubl conjugation pathway</keyword>